<protein>
    <submittedName>
        <fullName evidence="1">Uncharacterized protein</fullName>
    </submittedName>
</protein>
<evidence type="ECO:0000313" key="1">
    <source>
        <dbReference type="EMBL" id="KAK7347644.1"/>
    </source>
</evidence>
<dbReference type="AlphaFoldDB" id="A0AAN9QU12"/>
<dbReference type="EMBL" id="JAYMYR010000008">
    <property type="protein sequence ID" value="KAK7347644.1"/>
    <property type="molecule type" value="Genomic_DNA"/>
</dbReference>
<accession>A0AAN9QU12</accession>
<sequence>MSVDRCRQADTVSVVKPLPPPLLCTVTTTGKVKVIKLKEKETNEPEISFFTEKENVKKKIQQLIPKSEKKQRKKHQLV</sequence>
<name>A0AAN9QU12_PHACN</name>
<gene>
    <name evidence="1" type="ORF">VNO80_22181</name>
</gene>
<evidence type="ECO:0000313" key="2">
    <source>
        <dbReference type="Proteomes" id="UP001374584"/>
    </source>
</evidence>
<proteinExistence type="predicted"/>
<reference evidence="1 2" key="1">
    <citation type="submission" date="2024-01" db="EMBL/GenBank/DDBJ databases">
        <title>The genomes of 5 underutilized Papilionoideae crops provide insights into root nodulation and disease resistanc.</title>
        <authorList>
            <person name="Jiang F."/>
        </authorList>
    </citation>
    <scope>NUCLEOTIDE SEQUENCE [LARGE SCALE GENOMIC DNA]</scope>
    <source>
        <strain evidence="1">JINMINGXINNONG_FW02</strain>
        <tissue evidence="1">Leaves</tissue>
    </source>
</reference>
<organism evidence="1 2">
    <name type="scientific">Phaseolus coccineus</name>
    <name type="common">Scarlet runner bean</name>
    <name type="synonym">Phaseolus multiflorus</name>
    <dbReference type="NCBI Taxonomy" id="3886"/>
    <lineage>
        <taxon>Eukaryota</taxon>
        <taxon>Viridiplantae</taxon>
        <taxon>Streptophyta</taxon>
        <taxon>Embryophyta</taxon>
        <taxon>Tracheophyta</taxon>
        <taxon>Spermatophyta</taxon>
        <taxon>Magnoliopsida</taxon>
        <taxon>eudicotyledons</taxon>
        <taxon>Gunneridae</taxon>
        <taxon>Pentapetalae</taxon>
        <taxon>rosids</taxon>
        <taxon>fabids</taxon>
        <taxon>Fabales</taxon>
        <taxon>Fabaceae</taxon>
        <taxon>Papilionoideae</taxon>
        <taxon>50 kb inversion clade</taxon>
        <taxon>NPAAA clade</taxon>
        <taxon>indigoferoid/millettioid clade</taxon>
        <taxon>Phaseoleae</taxon>
        <taxon>Phaseolus</taxon>
    </lineage>
</organism>
<comment type="caution">
    <text evidence="1">The sequence shown here is derived from an EMBL/GenBank/DDBJ whole genome shotgun (WGS) entry which is preliminary data.</text>
</comment>
<dbReference type="Proteomes" id="UP001374584">
    <property type="component" value="Unassembled WGS sequence"/>
</dbReference>
<keyword evidence="2" id="KW-1185">Reference proteome</keyword>